<dbReference type="GO" id="GO:0030313">
    <property type="term" value="C:cell envelope"/>
    <property type="evidence" value="ECO:0007669"/>
    <property type="project" value="UniProtKB-SubCell"/>
</dbReference>
<evidence type="ECO:0000256" key="4">
    <source>
        <dbReference type="ARBA" id="ARBA00022692"/>
    </source>
</evidence>
<dbReference type="GO" id="GO:0035556">
    <property type="term" value="P:intracellular signal transduction"/>
    <property type="evidence" value="ECO:0007669"/>
    <property type="project" value="InterPro"/>
</dbReference>
<evidence type="ECO:0000256" key="5">
    <source>
        <dbReference type="ARBA" id="ARBA00022989"/>
    </source>
</evidence>
<sequence length="375" mass="42853">MGSQTNLPTENILIGLVFQTLLMVWVINNIPPLVSVVVPLGMLITYYFVARTLQSFGITLDIFYSYYYGWAVYVVSFGYNLLYFDKERQKIKGMFEHYLAPEYINKVTDNPKNLKLGGEEREMTVLFSDIRSFSTLSEKLSPQELVSLLNEFLTPMTNIIMENHGIVDKYIGDAIMAFWGAPIEDPKHPENAVRSGLQMLEKLNELNKTLKNPIRIGIGINTDQMVVGNMGSEKRFNYTVMGDGVNLASRLEGLTKHYGVPFVIAEETQNRVKDSFATRLLDIVAVKGKKKPVKIYQVLGETEKETEFGNLIARTNEALEAYFAQKWTPAEKAFQLLKNTDPYKQYSENFLERIKLLRKAPPGKDWSGVWEMHEK</sequence>
<dbReference type="FunFam" id="3.30.70.1230:FF:000016">
    <property type="entry name" value="Adenylate/guanylate cyclase domain-containing protein"/>
    <property type="match status" value="1"/>
</dbReference>
<feature type="transmembrane region" description="Helical" evidence="7">
    <location>
        <begin position="62"/>
        <end position="84"/>
    </location>
</feature>
<feature type="transmembrane region" description="Helical" evidence="7">
    <location>
        <begin position="33"/>
        <end position="50"/>
    </location>
</feature>
<dbReference type="GO" id="GO:0006171">
    <property type="term" value="P:cAMP biosynthetic process"/>
    <property type="evidence" value="ECO:0007669"/>
    <property type="project" value="TreeGrafter"/>
</dbReference>
<evidence type="ECO:0000259" key="8">
    <source>
        <dbReference type="PROSITE" id="PS50125"/>
    </source>
</evidence>
<dbReference type="PANTHER" id="PTHR43081">
    <property type="entry name" value="ADENYLATE CYCLASE, TERMINAL-DIFFERENTIATION SPECIFIC-RELATED"/>
    <property type="match status" value="1"/>
</dbReference>
<accession>A0A1G1V546</accession>
<keyword evidence="3" id="KW-1003">Cell membrane</keyword>
<dbReference type="Proteomes" id="UP000178319">
    <property type="component" value="Unassembled WGS sequence"/>
</dbReference>
<dbReference type="InterPro" id="IPR050697">
    <property type="entry name" value="Adenylyl/Guanylyl_Cyclase_3/4"/>
</dbReference>
<feature type="domain" description="Guanylate cyclase" evidence="8">
    <location>
        <begin position="124"/>
        <end position="252"/>
    </location>
</feature>
<dbReference type="CDD" id="cd07302">
    <property type="entry name" value="CHD"/>
    <property type="match status" value="1"/>
</dbReference>
<evidence type="ECO:0000256" key="1">
    <source>
        <dbReference type="ARBA" id="ARBA00004196"/>
    </source>
</evidence>
<evidence type="ECO:0000256" key="2">
    <source>
        <dbReference type="ARBA" id="ARBA00005381"/>
    </source>
</evidence>
<evidence type="ECO:0000256" key="6">
    <source>
        <dbReference type="ARBA" id="ARBA00023136"/>
    </source>
</evidence>
<keyword evidence="6 7" id="KW-0472">Membrane</keyword>
<evidence type="ECO:0000256" key="3">
    <source>
        <dbReference type="ARBA" id="ARBA00022475"/>
    </source>
</evidence>
<keyword evidence="5 7" id="KW-1133">Transmembrane helix</keyword>
<dbReference type="Pfam" id="PF00211">
    <property type="entry name" value="Guanylate_cyc"/>
    <property type="match status" value="1"/>
</dbReference>
<evidence type="ECO:0000313" key="9">
    <source>
        <dbReference type="EMBL" id="OGY10508.1"/>
    </source>
</evidence>
<dbReference type="GO" id="GO:0004016">
    <property type="term" value="F:adenylate cyclase activity"/>
    <property type="evidence" value="ECO:0007669"/>
    <property type="project" value="UniProtKB-ARBA"/>
</dbReference>
<dbReference type="SMART" id="SM00044">
    <property type="entry name" value="CYCc"/>
    <property type="match status" value="1"/>
</dbReference>
<comment type="caution">
    <text evidence="9">The sequence shown here is derived from an EMBL/GenBank/DDBJ whole genome shotgun (WGS) entry which is preliminary data.</text>
</comment>
<organism evidence="9 10">
    <name type="scientific">Candidatus Blackburnbacteria bacterium RIFCSPHIGHO2_02_FULL_44_20</name>
    <dbReference type="NCBI Taxonomy" id="1797516"/>
    <lineage>
        <taxon>Bacteria</taxon>
        <taxon>Candidatus Blackburniibacteriota</taxon>
    </lineage>
</organism>
<evidence type="ECO:0000256" key="7">
    <source>
        <dbReference type="SAM" id="Phobius"/>
    </source>
</evidence>
<dbReference type="AlphaFoldDB" id="A0A1G1V546"/>
<dbReference type="PROSITE" id="PS50125">
    <property type="entry name" value="GUANYLATE_CYCLASE_2"/>
    <property type="match status" value="1"/>
</dbReference>
<proteinExistence type="inferred from homology"/>
<dbReference type="InterPro" id="IPR001054">
    <property type="entry name" value="A/G_cyclase"/>
</dbReference>
<dbReference type="SUPFAM" id="SSF55073">
    <property type="entry name" value="Nucleotide cyclase"/>
    <property type="match status" value="1"/>
</dbReference>
<dbReference type="PANTHER" id="PTHR43081:SF1">
    <property type="entry name" value="ADENYLATE CYCLASE, TERMINAL-DIFFERENTIATION SPECIFIC"/>
    <property type="match status" value="1"/>
</dbReference>
<keyword evidence="4 7" id="KW-0812">Transmembrane</keyword>
<dbReference type="InterPro" id="IPR029787">
    <property type="entry name" value="Nucleotide_cyclase"/>
</dbReference>
<comment type="similarity">
    <text evidence="2">Belongs to the adenylyl cyclase class-3 family.</text>
</comment>
<gene>
    <name evidence="9" type="ORF">A3D26_00205</name>
</gene>
<evidence type="ECO:0000313" key="10">
    <source>
        <dbReference type="Proteomes" id="UP000178319"/>
    </source>
</evidence>
<comment type="subcellular location">
    <subcellularLocation>
        <location evidence="1">Cell envelope</location>
    </subcellularLocation>
</comment>
<dbReference type="Gene3D" id="3.30.70.1230">
    <property type="entry name" value="Nucleotide cyclase"/>
    <property type="match status" value="1"/>
</dbReference>
<dbReference type="STRING" id="1797516.A3D26_00205"/>
<reference evidence="9 10" key="1">
    <citation type="journal article" date="2016" name="Nat. Commun.">
        <title>Thousands of microbial genomes shed light on interconnected biogeochemical processes in an aquifer system.</title>
        <authorList>
            <person name="Anantharaman K."/>
            <person name="Brown C.T."/>
            <person name="Hug L.A."/>
            <person name="Sharon I."/>
            <person name="Castelle C.J."/>
            <person name="Probst A.J."/>
            <person name="Thomas B.C."/>
            <person name="Singh A."/>
            <person name="Wilkins M.J."/>
            <person name="Karaoz U."/>
            <person name="Brodie E.L."/>
            <person name="Williams K.H."/>
            <person name="Hubbard S.S."/>
            <person name="Banfield J.F."/>
        </authorList>
    </citation>
    <scope>NUCLEOTIDE SEQUENCE [LARGE SCALE GENOMIC DNA]</scope>
</reference>
<dbReference type="EMBL" id="MHBZ01000033">
    <property type="protein sequence ID" value="OGY10508.1"/>
    <property type="molecule type" value="Genomic_DNA"/>
</dbReference>
<protein>
    <recommendedName>
        <fullName evidence="8">Guanylate cyclase domain-containing protein</fullName>
    </recommendedName>
</protein>
<name>A0A1G1V546_9BACT</name>
<feature type="transmembrane region" description="Helical" evidence="7">
    <location>
        <begin position="12"/>
        <end position="28"/>
    </location>
</feature>